<dbReference type="Gene3D" id="2.40.50.140">
    <property type="entry name" value="Nucleic acid-binding proteins"/>
    <property type="match status" value="1"/>
</dbReference>
<dbReference type="GO" id="GO:0006508">
    <property type="term" value="P:proteolysis"/>
    <property type="evidence" value="ECO:0007669"/>
    <property type="project" value="UniProtKB-KW"/>
</dbReference>
<keyword evidence="6" id="KW-0732">Signal</keyword>
<evidence type="ECO:0000259" key="7">
    <source>
        <dbReference type="Pfam" id="PF01957"/>
    </source>
</evidence>
<evidence type="ECO:0000256" key="4">
    <source>
        <dbReference type="ARBA" id="ARBA00023136"/>
    </source>
</evidence>
<evidence type="ECO:0000256" key="1">
    <source>
        <dbReference type="ARBA" id="ARBA00004141"/>
    </source>
</evidence>
<keyword evidence="4 5" id="KW-0472">Membrane</keyword>
<evidence type="ECO:0000313" key="10">
    <source>
        <dbReference type="EMBL" id="AIQ65019.1"/>
    </source>
</evidence>
<evidence type="ECO:0000259" key="8">
    <source>
        <dbReference type="Pfam" id="PF24961"/>
    </source>
</evidence>
<keyword evidence="3 5" id="KW-1133">Transmembrane helix</keyword>
<dbReference type="InterPro" id="IPR002810">
    <property type="entry name" value="NfeD-like_C"/>
</dbReference>
<feature type="signal peptide" evidence="6">
    <location>
        <begin position="1"/>
        <end position="28"/>
    </location>
</feature>
<protein>
    <submittedName>
        <fullName evidence="10">Serine protease</fullName>
    </submittedName>
</protein>
<proteinExistence type="predicted"/>
<comment type="subcellular location">
    <subcellularLocation>
        <location evidence="1">Membrane</location>
        <topology evidence="1">Multi-pass membrane protein</topology>
    </subcellularLocation>
</comment>
<evidence type="ECO:0000313" key="11">
    <source>
        <dbReference type="Proteomes" id="UP000029507"/>
    </source>
</evidence>
<dbReference type="InterPro" id="IPR056739">
    <property type="entry name" value="NfeD_membrane"/>
</dbReference>
<feature type="domain" description="NfeD-like C-terminal" evidence="7">
    <location>
        <begin position="396"/>
        <end position="449"/>
    </location>
</feature>
<gene>
    <name evidence="10" type="ORF">PSTEL_19765</name>
</gene>
<dbReference type="AlphaFoldDB" id="A0A089N8B2"/>
<dbReference type="GO" id="GO:0008233">
    <property type="term" value="F:peptidase activity"/>
    <property type="evidence" value="ECO:0007669"/>
    <property type="project" value="UniProtKB-KW"/>
</dbReference>
<dbReference type="GO" id="GO:0005886">
    <property type="term" value="C:plasma membrane"/>
    <property type="evidence" value="ECO:0007669"/>
    <property type="project" value="TreeGrafter"/>
</dbReference>
<dbReference type="InterPro" id="IPR012340">
    <property type="entry name" value="NA-bd_OB-fold"/>
</dbReference>
<dbReference type="Pfam" id="PF25145">
    <property type="entry name" value="NfeD1b_N"/>
    <property type="match status" value="1"/>
</dbReference>
<feature type="chain" id="PRO_5001847727" evidence="6">
    <location>
        <begin position="29"/>
        <end position="453"/>
    </location>
</feature>
<feature type="transmembrane region" description="Helical" evidence="5">
    <location>
        <begin position="346"/>
        <end position="367"/>
    </location>
</feature>
<evidence type="ECO:0000256" key="3">
    <source>
        <dbReference type="ARBA" id="ARBA00022989"/>
    </source>
</evidence>
<keyword evidence="10" id="KW-0378">Hydrolase</keyword>
<name>A0A089N8B2_9BACL</name>
<dbReference type="PANTHER" id="PTHR33507">
    <property type="entry name" value="INNER MEMBRANE PROTEIN YBBJ"/>
    <property type="match status" value="1"/>
</dbReference>
<keyword evidence="10" id="KW-0645">Protease</keyword>
<dbReference type="EMBL" id="CP009286">
    <property type="protein sequence ID" value="AIQ65019.1"/>
    <property type="molecule type" value="Genomic_DNA"/>
</dbReference>
<organism evidence="10 11">
    <name type="scientific">Paenibacillus stellifer</name>
    <dbReference type="NCBI Taxonomy" id="169760"/>
    <lineage>
        <taxon>Bacteria</taxon>
        <taxon>Bacillati</taxon>
        <taxon>Bacillota</taxon>
        <taxon>Bacilli</taxon>
        <taxon>Bacillales</taxon>
        <taxon>Paenibacillaceae</taxon>
        <taxon>Paenibacillus</taxon>
    </lineage>
</organism>
<feature type="transmembrane region" description="Helical" evidence="5">
    <location>
        <begin position="276"/>
        <end position="294"/>
    </location>
</feature>
<reference evidence="10 11" key="1">
    <citation type="submission" date="2014-08" db="EMBL/GenBank/DDBJ databases">
        <title>Comparative genomics of the Paenibacillus odorifer group.</title>
        <authorList>
            <person name="den Bakker H.C."/>
            <person name="Tsai Y.-C."/>
            <person name="Martin N."/>
            <person name="Korlach J."/>
            <person name="Wiedmann M."/>
        </authorList>
    </citation>
    <scope>NUCLEOTIDE SEQUENCE [LARGE SCALE GENOMIC DNA]</scope>
    <source>
        <strain evidence="10 11">DSM 14472</strain>
    </source>
</reference>
<dbReference type="SUPFAM" id="SSF52096">
    <property type="entry name" value="ClpP/crotonase"/>
    <property type="match status" value="1"/>
</dbReference>
<dbReference type="CDD" id="cd07021">
    <property type="entry name" value="Clp_protease_NfeD_like"/>
    <property type="match status" value="1"/>
</dbReference>
<evidence type="ECO:0000259" key="9">
    <source>
        <dbReference type="Pfam" id="PF25145"/>
    </source>
</evidence>
<dbReference type="InterPro" id="IPR056738">
    <property type="entry name" value="NfeD1b_N"/>
</dbReference>
<evidence type="ECO:0000256" key="5">
    <source>
        <dbReference type="SAM" id="Phobius"/>
    </source>
</evidence>
<feature type="transmembrane region" description="Helical" evidence="5">
    <location>
        <begin position="250"/>
        <end position="269"/>
    </location>
</feature>
<dbReference type="InterPro" id="IPR029045">
    <property type="entry name" value="ClpP/crotonase-like_dom_sf"/>
</dbReference>
<sequence length="453" mass="47633">MVTQLRKAALAVWALLLLLLTLGGTALASPSGEAASSKEGAVFILPVDQEIERGLENFLKRGFDEAERYGASLIILEIDTPGGLVSAAEDIGTMVRESKIPTLAFINGNAASAGSYIALNANKIVMKPGSMIGSASLVDGSGHKVDDAKLVSFWKSKMAGAAALNGRDPDIAAGMTDANLELDKPDLGVHKAKGEIIALTSDQALKAGYADAVKDSPEAAAEWMGYKTGDVFRVEHTGAEKLSQFLTHPVVMTILLFVGIAGVVIELLVPGFGVPGILGTIAFVLYFFGNYVAGFAGSEVWLLFIVGLVMMVLELFVPSFGILGVLGSISLVAGVVRAAYSFTHALFSLGIAFGAAVVVIVLVAMAFKERGIWNRFILSDSLSKDQGFVPVREKLELVGMMGVSLTPLRPSGTAMIGNERVDVVTEGGFIAINRPISVVMVEGSRIVVKEAND</sequence>
<dbReference type="RefSeq" id="WP_038697752.1">
    <property type="nucleotide sequence ID" value="NZ_CP009286.1"/>
</dbReference>
<feature type="transmembrane region" description="Helical" evidence="5">
    <location>
        <begin position="300"/>
        <end position="317"/>
    </location>
</feature>
<dbReference type="Pfam" id="PF24961">
    <property type="entry name" value="NfeD_membrane"/>
    <property type="match status" value="1"/>
</dbReference>
<dbReference type="KEGG" id="pste:PSTEL_19765"/>
<feature type="domain" description="NfeD integral membrane" evidence="8">
    <location>
        <begin position="251"/>
        <end position="364"/>
    </location>
</feature>
<dbReference type="Proteomes" id="UP000029507">
    <property type="component" value="Chromosome"/>
</dbReference>
<evidence type="ECO:0000256" key="6">
    <source>
        <dbReference type="SAM" id="SignalP"/>
    </source>
</evidence>
<keyword evidence="11" id="KW-1185">Reference proteome</keyword>
<dbReference type="Pfam" id="PF01957">
    <property type="entry name" value="NfeD"/>
    <property type="match status" value="1"/>
</dbReference>
<dbReference type="STRING" id="169760.PSTEL_19765"/>
<dbReference type="Gene3D" id="3.90.226.10">
    <property type="entry name" value="2-enoyl-CoA Hydratase, Chain A, domain 1"/>
    <property type="match status" value="1"/>
</dbReference>
<dbReference type="PANTHER" id="PTHR33507:SF3">
    <property type="entry name" value="INNER MEMBRANE PROTEIN YBBJ"/>
    <property type="match status" value="1"/>
</dbReference>
<dbReference type="InterPro" id="IPR052165">
    <property type="entry name" value="Membrane_assoc_protease"/>
</dbReference>
<evidence type="ECO:0000256" key="2">
    <source>
        <dbReference type="ARBA" id="ARBA00022692"/>
    </source>
</evidence>
<accession>A0A089N8B2</accession>
<dbReference type="HOGENOM" id="CLU_024619_2_0_9"/>
<keyword evidence="2 5" id="KW-0812">Transmembrane</keyword>
<dbReference type="OrthoDB" id="9806253at2"/>
<feature type="domain" description="NfeD1b N-terminal" evidence="9">
    <location>
        <begin position="42"/>
        <end position="229"/>
    </location>
</feature>